<accession>A0A200PNC3</accession>
<organism evidence="2 3">
    <name type="scientific">Macleaya cordata</name>
    <name type="common">Five-seeded plume-poppy</name>
    <name type="synonym">Bocconia cordata</name>
    <dbReference type="NCBI Taxonomy" id="56857"/>
    <lineage>
        <taxon>Eukaryota</taxon>
        <taxon>Viridiplantae</taxon>
        <taxon>Streptophyta</taxon>
        <taxon>Embryophyta</taxon>
        <taxon>Tracheophyta</taxon>
        <taxon>Spermatophyta</taxon>
        <taxon>Magnoliopsida</taxon>
        <taxon>Ranunculales</taxon>
        <taxon>Papaveraceae</taxon>
        <taxon>Papaveroideae</taxon>
        <taxon>Macleaya</taxon>
    </lineage>
</organism>
<dbReference type="EMBL" id="MVGT01004391">
    <property type="protein sequence ID" value="OUZ99702.1"/>
    <property type="molecule type" value="Genomic_DNA"/>
</dbReference>
<keyword evidence="3" id="KW-1185">Reference proteome</keyword>
<name>A0A200PNC3_MACCD</name>
<dbReference type="Gene3D" id="2.120.10.80">
    <property type="entry name" value="Kelch-type beta propeller"/>
    <property type="match status" value="1"/>
</dbReference>
<gene>
    <name evidence="2" type="ORF">BVC80_9063g73</name>
</gene>
<dbReference type="InterPro" id="IPR006527">
    <property type="entry name" value="F-box-assoc_dom_typ1"/>
</dbReference>
<dbReference type="PANTHER" id="PTHR35546">
    <property type="entry name" value="F-BOX PROTEIN INTERACTION DOMAIN PROTEIN-RELATED"/>
    <property type="match status" value="1"/>
</dbReference>
<dbReference type="AlphaFoldDB" id="A0A200PNC3"/>
<dbReference type="InterPro" id="IPR055290">
    <property type="entry name" value="At3g26010-like"/>
</dbReference>
<evidence type="ECO:0000313" key="3">
    <source>
        <dbReference type="Proteomes" id="UP000195402"/>
    </source>
</evidence>
<dbReference type="InParanoid" id="A0A200PNC3"/>
<dbReference type="Proteomes" id="UP000195402">
    <property type="component" value="Unassembled WGS sequence"/>
</dbReference>
<dbReference type="OrthoDB" id="1845982at2759"/>
<comment type="caution">
    <text evidence="2">The sequence shown here is derived from an EMBL/GenBank/DDBJ whole genome shotgun (WGS) entry which is preliminary data.</text>
</comment>
<feature type="domain" description="F-box associated beta-propeller type 1" evidence="1">
    <location>
        <begin position="99"/>
        <end position="337"/>
    </location>
</feature>
<evidence type="ECO:0000313" key="2">
    <source>
        <dbReference type="EMBL" id="OUZ99702.1"/>
    </source>
</evidence>
<reference evidence="2 3" key="1">
    <citation type="journal article" date="2017" name="Mol. Plant">
        <title>The Genome of Medicinal Plant Macleaya cordata Provides New Insights into Benzylisoquinoline Alkaloids Metabolism.</title>
        <authorList>
            <person name="Liu X."/>
            <person name="Liu Y."/>
            <person name="Huang P."/>
            <person name="Ma Y."/>
            <person name="Qing Z."/>
            <person name="Tang Q."/>
            <person name="Cao H."/>
            <person name="Cheng P."/>
            <person name="Zheng Y."/>
            <person name="Yuan Z."/>
            <person name="Zhou Y."/>
            <person name="Liu J."/>
            <person name="Tang Z."/>
            <person name="Zhuo Y."/>
            <person name="Zhang Y."/>
            <person name="Yu L."/>
            <person name="Huang J."/>
            <person name="Yang P."/>
            <person name="Peng Q."/>
            <person name="Zhang J."/>
            <person name="Jiang W."/>
            <person name="Zhang Z."/>
            <person name="Lin K."/>
            <person name="Ro D.K."/>
            <person name="Chen X."/>
            <person name="Xiong X."/>
            <person name="Shang Y."/>
            <person name="Huang S."/>
            <person name="Zeng J."/>
        </authorList>
    </citation>
    <scope>NUCLEOTIDE SEQUENCE [LARGE SCALE GENOMIC DNA]</scope>
    <source>
        <strain evidence="3">cv. BLH2017</strain>
        <tissue evidence="2">Root</tissue>
    </source>
</reference>
<dbReference type="InterPro" id="IPR015915">
    <property type="entry name" value="Kelch-typ_b-propeller"/>
</dbReference>
<dbReference type="NCBIfam" id="TIGR01640">
    <property type="entry name" value="F_box_assoc_1"/>
    <property type="match status" value="1"/>
</dbReference>
<dbReference type="Gene3D" id="1.20.1280.50">
    <property type="match status" value="1"/>
</dbReference>
<dbReference type="Pfam" id="PF07734">
    <property type="entry name" value="FBA_1"/>
    <property type="match status" value="1"/>
</dbReference>
<dbReference type="InterPro" id="IPR036047">
    <property type="entry name" value="F-box-like_dom_sf"/>
</dbReference>
<protein>
    <recommendedName>
        <fullName evidence="1">F-box associated beta-propeller type 1 domain-containing protein</fullName>
    </recommendedName>
</protein>
<proteinExistence type="predicted"/>
<dbReference type="PANTHER" id="PTHR35546:SF16">
    <property type="entry name" value="F-BOX ASSOCIATED UBIQUITINATION EFFECTOR FAMILY PROTEIN-RELATED"/>
    <property type="match status" value="1"/>
</dbReference>
<dbReference type="STRING" id="56857.A0A200PNC3"/>
<evidence type="ECO:0000259" key="1">
    <source>
        <dbReference type="Pfam" id="PF07734"/>
    </source>
</evidence>
<dbReference type="SUPFAM" id="SSF81383">
    <property type="entry name" value="F-box domain"/>
    <property type="match status" value="1"/>
</dbReference>
<sequence length="363" mass="42303">MQQQQHLSSDAIYEILTRVSLVTLLRQCRWVCKDWQKLICDTNFQLIHSQKTPIASGYFVQSYHISGSVHINFFPCISDHQYSPQIPYPSLDFIPPAKNIMIQGTSLYGSLLYCVDKSGSTQIPTYYICKPATREWRKIPNPRTRLSRERIGIAVKQSDDHPTVLHYKILRLTTPKGAHGYHCEIFDSNKWAWKRLKDIKLPDYVSLGHGCNVFVNGGLHWVTGDGRIFVFYIDQENWTTIELPHEMANNLRRGKILITHCDGKVGVFYSNKEWMELWILENYCTTNPIWKKKYQNDLRSLSGHNSEFAIPIDMYSTNIALMVNARELIWYNCDNDTYTSTLNFQRDCVGGDLFPFKFKFNYL</sequence>
<dbReference type="OMA" id="MELWILE"/>
<dbReference type="InterPro" id="IPR017451">
    <property type="entry name" value="F-box-assoc_interact_dom"/>
</dbReference>